<accession>A0AAW7ZC04</accession>
<dbReference type="InterPro" id="IPR050855">
    <property type="entry name" value="NDM-1-like"/>
</dbReference>
<comment type="cofactor">
    <cofactor evidence="2">
        <name>Zn(2+)</name>
        <dbReference type="ChEBI" id="CHEBI:29105"/>
    </cofactor>
</comment>
<comment type="subcellular location">
    <subcellularLocation>
        <location evidence="3">Periplasm</location>
    </subcellularLocation>
</comment>
<keyword evidence="9" id="KW-0378">Hydrolase</keyword>
<dbReference type="GO" id="GO:0046677">
    <property type="term" value="P:response to antibiotic"/>
    <property type="evidence" value="ECO:0007669"/>
    <property type="project" value="UniProtKB-KW"/>
</dbReference>
<evidence type="ECO:0000313" key="13">
    <source>
        <dbReference type="EMBL" id="MDO7787217.1"/>
    </source>
</evidence>
<comment type="similarity">
    <text evidence="4">Belongs to the metallo-beta-lactamase superfamily. Class-B beta-lactamase family.</text>
</comment>
<dbReference type="InterPro" id="IPR036866">
    <property type="entry name" value="RibonucZ/Hydroxyglut_hydro"/>
</dbReference>
<evidence type="ECO:0000256" key="5">
    <source>
        <dbReference type="ARBA" id="ARBA00012865"/>
    </source>
</evidence>
<dbReference type="RefSeq" id="WP_304542361.1">
    <property type="nucleotide sequence ID" value="NZ_JARPTC010000011.1"/>
</dbReference>
<keyword evidence="11" id="KW-0046">Antibiotic resistance</keyword>
<evidence type="ECO:0000256" key="3">
    <source>
        <dbReference type="ARBA" id="ARBA00004418"/>
    </source>
</evidence>
<evidence type="ECO:0000256" key="8">
    <source>
        <dbReference type="ARBA" id="ARBA00022764"/>
    </source>
</evidence>
<evidence type="ECO:0000256" key="10">
    <source>
        <dbReference type="ARBA" id="ARBA00022833"/>
    </source>
</evidence>
<keyword evidence="14" id="KW-1185">Reference proteome</keyword>
<protein>
    <recommendedName>
        <fullName evidence="5">beta-lactamase</fullName>
        <ecNumber evidence="5">3.5.2.6</ecNumber>
    </recommendedName>
</protein>
<reference evidence="13" key="1">
    <citation type="journal article" date="2023" name="J. Hazard. Mater.">
        <title>Anaerobic biodegradation of pyrene and benzo[a]pyrene by a new sulfate-reducing Desulforamulus aquiferis strain DSA.</title>
        <authorList>
            <person name="Zhang Z."/>
            <person name="Sun J."/>
            <person name="Gong X."/>
            <person name="Wang C."/>
            <person name="Wang H."/>
        </authorList>
    </citation>
    <scope>NUCLEOTIDE SEQUENCE</scope>
    <source>
        <strain evidence="13">DSA</strain>
    </source>
</reference>
<evidence type="ECO:0000256" key="11">
    <source>
        <dbReference type="ARBA" id="ARBA00023251"/>
    </source>
</evidence>
<evidence type="ECO:0000256" key="6">
    <source>
        <dbReference type="ARBA" id="ARBA00022723"/>
    </source>
</evidence>
<evidence type="ECO:0000256" key="2">
    <source>
        <dbReference type="ARBA" id="ARBA00001947"/>
    </source>
</evidence>
<reference evidence="13" key="2">
    <citation type="submission" date="2023-03" db="EMBL/GenBank/DDBJ databases">
        <authorList>
            <person name="Zhang Z."/>
        </authorList>
    </citation>
    <scope>NUCLEOTIDE SEQUENCE</scope>
    <source>
        <strain evidence="13">DSA</strain>
    </source>
</reference>
<dbReference type="GO" id="GO:0008270">
    <property type="term" value="F:zinc ion binding"/>
    <property type="evidence" value="ECO:0007669"/>
    <property type="project" value="InterPro"/>
</dbReference>
<organism evidence="13 14">
    <name type="scientific">Desulforamulus aquiferis</name>
    <dbReference type="NCBI Taxonomy" id="1397668"/>
    <lineage>
        <taxon>Bacteria</taxon>
        <taxon>Bacillati</taxon>
        <taxon>Bacillota</taxon>
        <taxon>Clostridia</taxon>
        <taxon>Eubacteriales</taxon>
        <taxon>Peptococcaceae</taxon>
        <taxon>Desulforamulus</taxon>
    </lineage>
</organism>
<dbReference type="AlphaFoldDB" id="A0AAW7ZC04"/>
<evidence type="ECO:0000256" key="9">
    <source>
        <dbReference type="ARBA" id="ARBA00022801"/>
    </source>
</evidence>
<dbReference type="GO" id="GO:0008800">
    <property type="term" value="F:beta-lactamase activity"/>
    <property type="evidence" value="ECO:0007669"/>
    <property type="project" value="UniProtKB-EC"/>
</dbReference>
<dbReference type="Gene3D" id="3.60.15.10">
    <property type="entry name" value="Ribonuclease Z/Hydroxyacylglutathione hydrolase-like"/>
    <property type="match status" value="1"/>
</dbReference>
<dbReference type="CDD" id="cd07743">
    <property type="entry name" value="metallo-hydrolase-like_MBL-fold"/>
    <property type="match status" value="1"/>
</dbReference>
<evidence type="ECO:0000256" key="1">
    <source>
        <dbReference type="ARBA" id="ARBA00001526"/>
    </source>
</evidence>
<dbReference type="InterPro" id="IPR001279">
    <property type="entry name" value="Metallo-B-lactamas"/>
</dbReference>
<dbReference type="SUPFAM" id="SSF56281">
    <property type="entry name" value="Metallo-hydrolase/oxidoreductase"/>
    <property type="match status" value="1"/>
</dbReference>
<dbReference type="Proteomes" id="UP001172911">
    <property type="component" value="Unassembled WGS sequence"/>
</dbReference>
<dbReference type="Pfam" id="PF00753">
    <property type="entry name" value="Lactamase_B"/>
    <property type="match status" value="1"/>
</dbReference>
<dbReference type="PANTHER" id="PTHR42951:SF14">
    <property type="entry name" value="METALLO-BETA-LACTAMASE SUPERFAMILY PROTEIN"/>
    <property type="match status" value="1"/>
</dbReference>
<dbReference type="SMART" id="SM00849">
    <property type="entry name" value="Lactamase_B"/>
    <property type="match status" value="1"/>
</dbReference>
<feature type="domain" description="Metallo-beta-lactamase" evidence="12">
    <location>
        <begin position="16"/>
        <end position="206"/>
    </location>
</feature>
<keyword evidence="8" id="KW-0574">Periplasm</keyword>
<dbReference type="GO" id="GO:0042597">
    <property type="term" value="C:periplasmic space"/>
    <property type="evidence" value="ECO:0007669"/>
    <property type="project" value="UniProtKB-SubCell"/>
</dbReference>
<dbReference type="EMBL" id="JARPTC010000011">
    <property type="protein sequence ID" value="MDO7787217.1"/>
    <property type="molecule type" value="Genomic_DNA"/>
</dbReference>
<proteinExistence type="inferred from homology"/>
<dbReference type="PROSITE" id="PS00743">
    <property type="entry name" value="BETA_LACTAMASE_B_1"/>
    <property type="match status" value="1"/>
</dbReference>
<dbReference type="EC" id="3.5.2.6" evidence="5"/>
<keyword evidence="6" id="KW-0479">Metal-binding</keyword>
<dbReference type="InterPro" id="IPR001018">
    <property type="entry name" value="Beta-lactamase_class-B_CS"/>
</dbReference>
<comment type="caution">
    <text evidence="13">The sequence shown here is derived from an EMBL/GenBank/DDBJ whole genome shotgun (WGS) entry which is preliminary data.</text>
</comment>
<evidence type="ECO:0000256" key="7">
    <source>
        <dbReference type="ARBA" id="ARBA00022729"/>
    </source>
</evidence>
<sequence length="299" mass="32758">MSLTKLTDTVYVLQAPTNIGLIAAPDGQAVAIDSGIDDSIARKLLKEADKEGLQVKAIINTHSHADHIGGNHFIVGRTGAGVFTSALEAPYVEQPLYEPYTLTGGAYPWKELQNKFLLARASKVTEMLQPGEFSIHGLDLNIISLPGHSLGQIGVQADGVLFCGDSFISSNLLQKHGIPYNVNIHDYLETLDKLSKTNCNWYVPAHGTPSSNITEDLEVNRDKVLSLIQMVESLLSDPQEIDTLVSNICSALEVKAANTGIYYLYRTAVTAYLSYLYQLGRAKTEMDNNRLFWLTNKTG</sequence>
<evidence type="ECO:0000256" key="4">
    <source>
        <dbReference type="ARBA" id="ARBA00005250"/>
    </source>
</evidence>
<dbReference type="GO" id="GO:0017001">
    <property type="term" value="P:antibiotic catabolic process"/>
    <property type="evidence" value="ECO:0007669"/>
    <property type="project" value="InterPro"/>
</dbReference>
<name>A0AAW7ZC04_9FIRM</name>
<dbReference type="PANTHER" id="PTHR42951">
    <property type="entry name" value="METALLO-BETA-LACTAMASE DOMAIN-CONTAINING"/>
    <property type="match status" value="1"/>
</dbReference>
<keyword evidence="10" id="KW-0862">Zinc</keyword>
<keyword evidence="7" id="KW-0732">Signal</keyword>
<evidence type="ECO:0000259" key="12">
    <source>
        <dbReference type="SMART" id="SM00849"/>
    </source>
</evidence>
<evidence type="ECO:0000313" key="14">
    <source>
        <dbReference type="Proteomes" id="UP001172911"/>
    </source>
</evidence>
<gene>
    <name evidence="13" type="ORF">P6N53_08295</name>
</gene>
<comment type="catalytic activity">
    <reaction evidence="1">
        <text>a beta-lactam + H2O = a substituted beta-amino acid</text>
        <dbReference type="Rhea" id="RHEA:20401"/>
        <dbReference type="ChEBI" id="CHEBI:15377"/>
        <dbReference type="ChEBI" id="CHEBI:35627"/>
        <dbReference type="ChEBI" id="CHEBI:140347"/>
        <dbReference type="EC" id="3.5.2.6"/>
    </reaction>
</comment>